<evidence type="ECO:0000313" key="6">
    <source>
        <dbReference type="RefSeq" id="XP_050925086.1"/>
    </source>
</evidence>
<evidence type="ECO:0000256" key="1">
    <source>
        <dbReference type="ARBA" id="ARBA00022801"/>
    </source>
</evidence>
<organism evidence="5 6">
    <name type="scientific">Lates calcarifer</name>
    <name type="common">Barramundi</name>
    <name type="synonym">Holocentrus calcarifer</name>
    <dbReference type="NCBI Taxonomy" id="8187"/>
    <lineage>
        <taxon>Eukaryota</taxon>
        <taxon>Metazoa</taxon>
        <taxon>Chordata</taxon>
        <taxon>Craniata</taxon>
        <taxon>Vertebrata</taxon>
        <taxon>Euteleostomi</taxon>
        <taxon>Actinopterygii</taxon>
        <taxon>Neopterygii</taxon>
        <taxon>Teleostei</taxon>
        <taxon>Neoteleostei</taxon>
        <taxon>Acanthomorphata</taxon>
        <taxon>Carangaria</taxon>
        <taxon>Carangaria incertae sedis</taxon>
        <taxon>Centropomidae</taxon>
        <taxon>Lates</taxon>
    </lineage>
</organism>
<dbReference type="AlphaFoldDB" id="A0AAJ8B370"/>
<dbReference type="PANTHER" id="PTHR12872">
    <property type="entry name" value="ALPHA-N-ACETYLGLUCOSAMINIDASE"/>
    <property type="match status" value="1"/>
</dbReference>
<dbReference type="KEGG" id="lcf:127142133"/>
<name>A0AAJ8B370_LATCA</name>
<gene>
    <name evidence="6" type="primary">LOC127142133</name>
</gene>
<feature type="chain" id="PRO_5042605411" evidence="2">
    <location>
        <begin position="24"/>
        <end position="272"/>
    </location>
</feature>
<dbReference type="Gene3D" id="3.30.379.10">
    <property type="entry name" value="Chitobiase/beta-hexosaminidase domain 2-like"/>
    <property type="match status" value="1"/>
</dbReference>
<evidence type="ECO:0000259" key="4">
    <source>
        <dbReference type="Pfam" id="PF12971"/>
    </source>
</evidence>
<dbReference type="Gene3D" id="3.20.20.80">
    <property type="entry name" value="Glycosidases"/>
    <property type="match status" value="1"/>
</dbReference>
<evidence type="ECO:0000259" key="3">
    <source>
        <dbReference type="Pfam" id="PF05089"/>
    </source>
</evidence>
<dbReference type="Pfam" id="PF12971">
    <property type="entry name" value="NAGLU_N"/>
    <property type="match status" value="1"/>
</dbReference>
<dbReference type="RefSeq" id="XP_050925086.1">
    <property type="nucleotide sequence ID" value="XM_051069129.1"/>
</dbReference>
<sequence length="272" mass="30956">MSPRSSLVLVLVVVFSLFITAHCKFPTLDHLKPKASEKAQGRAVVELLKRLLGNRSSEFIVSVNRNLSNDSLDVCELRSTKNNKIVATGSTGVAVASGIYNYLKYFCNCHVSWSGDQLDLPRPLPRLTGVLRISTQHRFRYYQNVCTFSYSSVWWDWPRWEREIDWMALNGINLPLAFTGQEALWQEVYRSLGLNQSEIEEFFSGPAFLAWNRMGNMFKFGGPLPQSWHIKPALPPSNETSMLYFKILERMRSFGMIPVLPAFSGNIPKGIL</sequence>
<dbReference type="InterPro" id="IPR024240">
    <property type="entry name" value="NAGLU_N"/>
</dbReference>
<keyword evidence="1" id="KW-0378">Hydrolase</keyword>
<dbReference type="Pfam" id="PF05089">
    <property type="entry name" value="NAGLU"/>
    <property type="match status" value="1"/>
</dbReference>
<evidence type="ECO:0000256" key="2">
    <source>
        <dbReference type="SAM" id="SignalP"/>
    </source>
</evidence>
<dbReference type="GeneID" id="127142133"/>
<proteinExistence type="predicted"/>
<feature type="signal peptide" evidence="2">
    <location>
        <begin position="1"/>
        <end position="23"/>
    </location>
</feature>
<feature type="domain" description="Alpha-N-acetylglucosaminidase tim-barrel" evidence="3">
    <location>
        <begin position="140"/>
        <end position="271"/>
    </location>
</feature>
<dbReference type="InterPro" id="IPR024733">
    <property type="entry name" value="NAGLU_tim-barrel"/>
</dbReference>
<keyword evidence="2" id="KW-0732">Signal</keyword>
<dbReference type="PANTHER" id="PTHR12872:SF1">
    <property type="entry name" value="ALPHA-N-ACETYLGLUCOSAMINIDASE"/>
    <property type="match status" value="1"/>
</dbReference>
<dbReference type="Proteomes" id="UP000694890">
    <property type="component" value="Unplaced"/>
</dbReference>
<evidence type="ECO:0000313" key="5">
    <source>
        <dbReference type="Proteomes" id="UP000694890"/>
    </source>
</evidence>
<dbReference type="GO" id="GO:0016787">
    <property type="term" value="F:hydrolase activity"/>
    <property type="evidence" value="ECO:0007669"/>
    <property type="project" value="UniProtKB-KW"/>
</dbReference>
<protein>
    <submittedName>
        <fullName evidence="6">Alpha-N-acetylglucosaminidase</fullName>
    </submittedName>
</protein>
<dbReference type="InterPro" id="IPR007781">
    <property type="entry name" value="NAGLU"/>
</dbReference>
<feature type="domain" description="Alpha-N-acetylglucosaminidase N-terminal" evidence="4">
    <location>
        <begin position="43"/>
        <end position="125"/>
    </location>
</feature>
<feature type="non-terminal residue" evidence="6">
    <location>
        <position position="272"/>
    </location>
</feature>
<reference evidence="6" key="1">
    <citation type="submission" date="2025-08" db="UniProtKB">
        <authorList>
            <consortium name="RefSeq"/>
        </authorList>
    </citation>
    <scope>IDENTIFICATION</scope>
    <source>
        <tissue evidence="6">Brain</tissue>
    </source>
</reference>
<accession>A0AAJ8B370</accession>
<dbReference type="InterPro" id="IPR029018">
    <property type="entry name" value="Hex-like_dom2"/>
</dbReference>